<proteinExistence type="predicted"/>
<reference evidence="1" key="1">
    <citation type="submission" date="2022-11" db="EMBL/GenBank/DDBJ databases">
        <title>beta-Carotene-producing bacterium, Jeongeuplla avenae sp. nov., alleviates the salt stress of Arabidopsis seedlings.</title>
        <authorList>
            <person name="Jiang L."/>
            <person name="Lee J."/>
        </authorList>
    </citation>
    <scope>NUCLEOTIDE SEQUENCE</scope>
    <source>
        <strain evidence="1">DY_R2A_6</strain>
    </source>
</reference>
<name>A0ACD4NMN1_9HYPH</name>
<protein>
    <submittedName>
        <fullName evidence="1">Uncharacterized protein</fullName>
    </submittedName>
</protein>
<dbReference type="Proteomes" id="UP001163223">
    <property type="component" value="Chromosome"/>
</dbReference>
<evidence type="ECO:0000313" key="1">
    <source>
        <dbReference type="EMBL" id="WAJ27992.1"/>
    </source>
</evidence>
<accession>A0ACD4NMN1</accession>
<dbReference type="EMBL" id="CP113520">
    <property type="protein sequence ID" value="WAJ27992.1"/>
    <property type="molecule type" value="Genomic_DNA"/>
</dbReference>
<keyword evidence="2" id="KW-1185">Reference proteome</keyword>
<organism evidence="1 2">
    <name type="scientific">Antarcticirhabdus aurantiaca</name>
    <dbReference type="NCBI Taxonomy" id="2606717"/>
    <lineage>
        <taxon>Bacteria</taxon>
        <taxon>Pseudomonadati</taxon>
        <taxon>Pseudomonadota</taxon>
        <taxon>Alphaproteobacteria</taxon>
        <taxon>Hyphomicrobiales</taxon>
        <taxon>Aurantimonadaceae</taxon>
        <taxon>Antarcticirhabdus</taxon>
    </lineage>
</organism>
<evidence type="ECO:0000313" key="2">
    <source>
        <dbReference type="Proteomes" id="UP001163223"/>
    </source>
</evidence>
<gene>
    <name evidence="1" type="ORF">OXU80_24705</name>
</gene>
<sequence length="130" mass="12609">MFNGTVGATCALNITSPTGVLVPSGTLQSLSSRLSGGAAGVVTVTTTGGVTLSLEPTPSAVTVPAGDTTSTVWTPSYSVTGAQTIANTTTATSLTAAGTNVVSVDLTGTKTGSNTFVSGAYSATVTVKCE</sequence>